<dbReference type="AlphaFoldDB" id="A0AAJ6BP32"/>
<accession>A0AAJ6BP32</accession>
<proteinExistence type="predicted"/>
<evidence type="ECO:0000313" key="3">
    <source>
        <dbReference type="EMBL" id="WEK48039.1"/>
    </source>
</evidence>
<sequence length="108" mass="10856">MPTDQTIDQTDEDAPLAVAAPLRGEAMRRLQIGLAGLSAMILLVSLANIIRDRAQITENTTVPNASASLDPESSPAKDPLADAGVVPELPASGPSAGAVGGAQSGKGK</sequence>
<evidence type="ECO:0000256" key="1">
    <source>
        <dbReference type="SAM" id="MobiDB-lite"/>
    </source>
</evidence>
<name>A0AAJ6BP32_9SPHN</name>
<evidence type="ECO:0000256" key="2">
    <source>
        <dbReference type="SAM" id="Phobius"/>
    </source>
</evidence>
<organism evidence="3 4">
    <name type="scientific">Candidatus Andeanibacterium colombiense</name>
    <dbReference type="NCBI Taxonomy" id="3121345"/>
    <lineage>
        <taxon>Bacteria</taxon>
        <taxon>Pseudomonadati</taxon>
        <taxon>Pseudomonadota</taxon>
        <taxon>Alphaproteobacteria</taxon>
        <taxon>Sphingomonadales</taxon>
        <taxon>Sphingomonadaceae</taxon>
        <taxon>Candidatus Andeanibacterium</taxon>
    </lineage>
</organism>
<keyword evidence="2" id="KW-0472">Membrane</keyword>
<protein>
    <submittedName>
        <fullName evidence="3">Uncharacterized protein</fullName>
    </submittedName>
</protein>
<dbReference type="Proteomes" id="UP001218362">
    <property type="component" value="Chromosome"/>
</dbReference>
<reference evidence="3" key="1">
    <citation type="submission" date="2023-03" db="EMBL/GenBank/DDBJ databases">
        <title>Andean soil-derived lignocellulolytic bacterial consortium as a source of novel taxa and putative plastic-active enzymes.</title>
        <authorList>
            <person name="Diaz-Garcia L."/>
            <person name="Chuvochina M."/>
            <person name="Feuerriegel G."/>
            <person name="Bunk B."/>
            <person name="Sproer C."/>
            <person name="Streit W.R."/>
            <person name="Rodriguez L.M."/>
            <person name="Overmann J."/>
            <person name="Jimenez D.J."/>
        </authorList>
    </citation>
    <scope>NUCLEOTIDE SEQUENCE</scope>
    <source>
        <strain evidence="3">MAG 26</strain>
    </source>
</reference>
<feature type="region of interest" description="Disordered" evidence="1">
    <location>
        <begin position="59"/>
        <end position="108"/>
    </location>
</feature>
<evidence type="ECO:0000313" key="4">
    <source>
        <dbReference type="Proteomes" id="UP001218362"/>
    </source>
</evidence>
<feature type="transmembrane region" description="Helical" evidence="2">
    <location>
        <begin position="30"/>
        <end position="50"/>
    </location>
</feature>
<gene>
    <name evidence="3" type="ORF">P0Y56_07020</name>
</gene>
<feature type="compositionally biased region" description="Gly residues" evidence="1">
    <location>
        <begin position="98"/>
        <end position="108"/>
    </location>
</feature>
<dbReference type="KEGG" id="acob:P0Y56_07020"/>
<keyword evidence="2" id="KW-1133">Transmembrane helix</keyword>
<keyword evidence="2" id="KW-0812">Transmembrane</keyword>
<dbReference type="EMBL" id="CP119316">
    <property type="protein sequence ID" value="WEK48039.1"/>
    <property type="molecule type" value="Genomic_DNA"/>
</dbReference>